<accession>A0A0E0GFT6</accession>
<sequence length="500" mass="54311">MWGWGRERCSLPALEREKREGEIELVDVWGPSSSSFTLTSPGLRPPTHAASTPPPPPWLDDADHHHDNAFLHWVINDHHHPLLDLDDVDLDYAKPAPFFFADRGLHHHHPASSSFPNPKPTADDNTSTVEQLVQAAKLTEAGDVLAARHILARPAINYRLPASAAPPLLRSALYFKDALRRALISDDDDSSSSTPPPPLHEPHPHDLLLKLTSYKSFSDLSPLLHFAHFTCVQAVLDELAPSASCIHLLDFDIGVGEQWASLMHDLAHRHPGVALKVTALNVTASSSSHHPLQLQLIHDTLSTFAADLSVPFRFAAFNLDATDLTPLLAVAAATDAIAVHLPVGSVHATAVPSVLHLVRRLGAKLVVSVDRGCDRGELPFAAHLLQALRSTVSLLESLDAMGTDSDVAAKIERFWVQPKIQECVRAAVGVGGDKTAASAWRATLASAGFVPVQVSSMAEAQAESLLKKLPVRGFRLERRAGSLFLHWQRGELASVSAWRC</sequence>
<dbReference type="AlphaFoldDB" id="A0A0E0GFT6"/>
<dbReference type="PROSITE" id="PS50985">
    <property type="entry name" value="GRAS"/>
    <property type="match status" value="1"/>
</dbReference>
<reference evidence="5" key="2">
    <citation type="submission" date="2018-04" db="EMBL/GenBank/DDBJ databases">
        <title>OnivRS2 (Oryza nivara Reference Sequence Version 2).</title>
        <authorList>
            <person name="Zhang J."/>
            <person name="Kudrna D."/>
            <person name="Lee S."/>
            <person name="Talag J."/>
            <person name="Rajasekar S."/>
            <person name="Welchert J."/>
            <person name="Hsing Y.-I."/>
            <person name="Wing R.A."/>
        </authorList>
    </citation>
    <scope>NUCLEOTIDE SEQUENCE [LARGE SCALE GENOMIC DNA]</scope>
    <source>
        <strain evidence="5">SL10</strain>
    </source>
</reference>
<keyword evidence="2" id="KW-0804">Transcription</keyword>
<dbReference type="EnsemblPlants" id="ONIVA03G00860.1">
    <property type="protein sequence ID" value="ONIVA03G00860.1"/>
    <property type="gene ID" value="ONIVA03G00860"/>
</dbReference>
<proteinExistence type="inferred from homology"/>
<feature type="region of interest" description="SAW" evidence="3">
    <location>
        <begin position="425"/>
        <end position="499"/>
    </location>
</feature>
<feature type="region of interest" description="Disordered" evidence="4">
    <location>
        <begin position="36"/>
        <end position="61"/>
    </location>
</feature>
<keyword evidence="6" id="KW-1185">Reference proteome</keyword>
<evidence type="ECO:0000256" key="2">
    <source>
        <dbReference type="ARBA" id="ARBA00023163"/>
    </source>
</evidence>
<dbReference type="PANTHER" id="PTHR31636">
    <property type="entry name" value="OSJNBA0084A10.13 PROTEIN-RELATED"/>
    <property type="match status" value="1"/>
</dbReference>
<dbReference type="Gramene" id="ONIVA03G00860.1">
    <property type="protein sequence ID" value="ONIVA03G00860.1"/>
    <property type="gene ID" value="ONIVA03G00860"/>
</dbReference>
<dbReference type="OMA" id="QWASLMH"/>
<dbReference type="HOGENOM" id="CLU_013139_0_0_1"/>
<organism evidence="5">
    <name type="scientific">Oryza nivara</name>
    <name type="common">Indian wild rice</name>
    <name type="synonym">Oryza sativa f. spontanea</name>
    <dbReference type="NCBI Taxonomy" id="4536"/>
    <lineage>
        <taxon>Eukaryota</taxon>
        <taxon>Viridiplantae</taxon>
        <taxon>Streptophyta</taxon>
        <taxon>Embryophyta</taxon>
        <taxon>Tracheophyta</taxon>
        <taxon>Spermatophyta</taxon>
        <taxon>Magnoliopsida</taxon>
        <taxon>Liliopsida</taxon>
        <taxon>Poales</taxon>
        <taxon>Poaceae</taxon>
        <taxon>BOP clade</taxon>
        <taxon>Oryzoideae</taxon>
        <taxon>Oryzeae</taxon>
        <taxon>Oryzinae</taxon>
        <taxon>Oryza</taxon>
    </lineage>
</organism>
<evidence type="ECO:0000256" key="4">
    <source>
        <dbReference type="SAM" id="MobiDB-lite"/>
    </source>
</evidence>
<comment type="similarity">
    <text evidence="3">Belongs to the GRAS family.</text>
</comment>
<evidence type="ECO:0000313" key="5">
    <source>
        <dbReference type="EnsemblPlants" id="ONIVA03G00860.1"/>
    </source>
</evidence>
<protein>
    <submittedName>
        <fullName evidence="5">Uncharacterized protein</fullName>
    </submittedName>
</protein>
<dbReference type="InterPro" id="IPR005202">
    <property type="entry name" value="TF_GRAS"/>
</dbReference>
<comment type="caution">
    <text evidence="3">Lacks conserved residue(s) required for the propagation of feature annotation.</text>
</comment>
<dbReference type="Proteomes" id="UP000006591">
    <property type="component" value="Chromosome 3"/>
</dbReference>
<evidence type="ECO:0000256" key="3">
    <source>
        <dbReference type="PROSITE-ProRule" id="PRU01191"/>
    </source>
</evidence>
<name>A0A0E0GFT6_ORYNI</name>
<keyword evidence="1" id="KW-0805">Transcription regulation</keyword>
<dbReference type="eggNOG" id="ENOG502QQQC">
    <property type="taxonomic scope" value="Eukaryota"/>
</dbReference>
<dbReference type="Pfam" id="PF03514">
    <property type="entry name" value="GRAS"/>
    <property type="match status" value="1"/>
</dbReference>
<dbReference type="STRING" id="4536.A0A0E0GFT6"/>
<reference evidence="5" key="1">
    <citation type="submission" date="2015-04" db="UniProtKB">
        <authorList>
            <consortium name="EnsemblPlants"/>
        </authorList>
    </citation>
    <scope>IDENTIFICATION</scope>
    <source>
        <strain evidence="5">SL10</strain>
    </source>
</reference>
<feature type="region of interest" description="Disordered" evidence="4">
    <location>
        <begin position="109"/>
        <end position="128"/>
    </location>
</feature>
<evidence type="ECO:0000313" key="6">
    <source>
        <dbReference type="Proteomes" id="UP000006591"/>
    </source>
</evidence>
<evidence type="ECO:0000256" key="1">
    <source>
        <dbReference type="ARBA" id="ARBA00023015"/>
    </source>
</evidence>